<evidence type="ECO:0000313" key="3">
    <source>
        <dbReference type="Proteomes" id="UP000295258"/>
    </source>
</evidence>
<gene>
    <name evidence="2" type="ORF">E1292_32705</name>
</gene>
<keyword evidence="1" id="KW-0732">Signal</keyword>
<protein>
    <submittedName>
        <fullName evidence="2">Uncharacterized protein</fullName>
    </submittedName>
</protein>
<evidence type="ECO:0000313" key="2">
    <source>
        <dbReference type="EMBL" id="TDC99149.1"/>
    </source>
</evidence>
<feature type="signal peptide" evidence="1">
    <location>
        <begin position="1"/>
        <end position="30"/>
    </location>
</feature>
<reference evidence="2 3" key="1">
    <citation type="submission" date="2019-03" db="EMBL/GenBank/DDBJ databases">
        <title>Draft genome sequences of novel Actinobacteria.</title>
        <authorList>
            <person name="Sahin N."/>
            <person name="Ay H."/>
            <person name="Saygin H."/>
        </authorList>
    </citation>
    <scope>NUCLEOTIDE SEQUENCE [LARGE SCALE GENOMIC DNA]</scope>
    <source>
        <strain evidence="2 3">KC310</strain>
    </source>
</reference>
<evidence type="ECO:0000256" key="1">
    <source>
        <dbReference type="SAM" id="SignalP"/>
    </source>
</evidence>
<dbReference type="Proteomes" id="UP000295258">
    <property type="component" value="Unassembled WGS sequence"/>
</dbReference>
<keyword evidence="3" id="KW-1185">Reference proteome</keyword>
<accession>A0A4R4VHA4</accession>
<organism evidence="2 3">
    <name type="scientific">Nonomuraea deserti</name>
    <dbReference type="NCBI Taxonomy" id="1848322"/>
    <lineage>
        <taxon>Bacteria</taxon>
        <taxon>Bacillati</taxon>
        <taxon>Actinomycetota</taxon>
        <taxon>Actinomycetes</taxon>
        <taxon>Streptosporangiales</taxon>
        <taxon>Streptosporangiaceae</taxon>
        <taxon>Nonomuraea</taxon>
    </lineage>
</organism>
<proteinExistence type="predicted"/>
<feature type="chain" id="PRO_5020347678" evidence="1">
    <location>
        <begin position="31"/>
        <end position="140"/>
    </location>
</feature>
<dbReference type="EMBL" id="SMKO01000120">
    <property type="protein sequence ID" value="TDC99149.1"/>
    <property type="molecule type" value="Genomic_DNA"/>
</dbReference>
<comment type="caution">
    <text evidence="2">The sequence shown here is derived from an EMBL/GenBank/DDBJ whole genome shotgun (WGS) entry which is preliminary data.</text>
</comment>
<sequence>MPKLSTRLTTFSVAAVTAISLAAMTNPAQAAAAETLLLSCNSNAGYASAYVYYTNSGRTITKIDYYIYNENGRRTKNNITIGDSGTAPATKTSTDSAISNDGVRNLREKNYSRGQGWIRFEAIFDVPNAGDPSCETSEYL</sequence>
<name>A0A4R4VHA4_9ACTN</name>
<dbReference type="RefSeq" id="WP_132600003.1">
    <property type="nucleotide sequence ID" value="NZ_SMKO01000120.1"/>
</dbReference>
<dbReference type="AlphaFoldDB" id="A0A4R4VHA4"/>